<evidence type="ECO:0000313" key="3">
    <source>
        <dbReference type="Proteomes" id="UP000290540"/>
    </source>
</evidence>
<dbReference type="EMBL" id="MQTW01000327">
    <property type="protein sequence ID" value="RYC80735.1"/>
    <property type="molecule type" value="Genomic_DNA"/>
</dbReference>
<accession>A0A4Q2V1E9</accession>
<proteinExistence type="predicted"/>
<gene>
    <name evidence="2" type="ORF">BFJ63_vAg16370</name>
</gene>
<keyword evidence="1" id="KW-0732">Signal</keyword>
<organism evidence="2 3">
    <name type="scientific">Fusarium oxysporum f. sp. narcissi</name>
    <dbReference type="NCBI Taxonomy" id="451672"/>
    <lineage>
        <taxon>Eukaryota</taxon>
        <taxon>Fungi</taxon>
        <taxon>Dikarya</taxon>
        <taxon>Ascomycota</taxon>
        <taxon>Pezizomycotina</taxon>
        <taxon>Sordariomycetes</taxon>
        <taxon>Hypocreomycetidae</taxon>
        <taxon>Hypocreales</taxon>
        <taxon>Nectriaceae</taxon>
        <taxon>Fusarium</taxon>
        <taxon>Fusarium oxysporum species complex</taxon>
    </lineage>
</organism>
<feature type="chain" id="PRO_5020590521" evidence="1">
    <location>
        <begin position="20"/>
        <end position="122"/>
    </location>
</feature>
<dbReference type="Proteomes" id="UP000290540">
    <property type="component" value="Unassembled WGS sequence"/>
</dbReference>
<name>A0A4Q2V1E9_FUSOX</name>
<feature type="signal peptide" evidence="1">
    <location>
        <begin position="1"/>
        <end position="19"/>
    </location>
</feature>
<dbReference type="AlphaFoldDB" id="A0A4Q2V1E9"/>
<evidence type="ECO:0000313" key="2">
    <source>
        <dbReference type="EMBL" id="RYC80735.1"/>
    </source>
</evidence>
<comment type="caution">
    <text evidence="2">The sequence shown here is derived from an EMBL/GenBank/DDBJ whole genome shotgun (WGS) entry which is preliminary data.</text>
</comment>
<sequence length="122" mass="13251">MKLSINSFAAATIFAGVASARLQVNYYWDGACQNYALSFNPTDGECYNYKVVGTNSAYLTNCDGNNVCQCAFYTESNCRGDDNLVILKNPFIDNHCASNGGGWASVQCWQAINPADLPDIPI</sequence>
<protein>
    <submittedName>
        <fullName evidence="2">Uncharacterized protein</fullName>
    </submittedName>
</protein>
<evidence type="ECO:0000256" key="1">
    <source>
        <dbReference type="SAM" id="SignalP"/>
    </source>
</evidence>
<reference evidence="2 3" key="1">
    <citation type="submission" date="2016-12" db="EMBL/GenBank/DDBJ databases">
        <title>Draft genome sequence of Fusarium oxysporum causing rot on Narcissus.</title>
        <authorList>
            <person name="Armitage A.D."/>
            <person name="Taylor A."/>
            <person name="Clarkson J.P."/>
            <person name="Harrison R.J."/>
            <person name="Jackson A.C."/>
        </authorList>
    </citation>
    <scope>NUCLEOTIDE SEQUENCE [LARGE SCALE GENOMIC DNA]</scope>
    <source>
        <strain evidence="2 3">N139</strain>
    </source>
</reference>